<keyword evidence="2" id="KW-1133">Transmembrane helix</keyword>
<feature type="transmembrane region" description="Helical" evidence="2">
    <location>
        <begin position="80"/>
        <end position="98"/>
    </location>
</feature>
<dbReference type="Proteomes" id="UP000036681">
    <property type="component" value="Unplaced"/>
</dbReference>
<dbReference type="AlphaFoldDB" id="A0A0M3IW68"/>
<proteinExistence type="predicted"/>
<evidence type="ECO:0000256" key="2">
    <source>
        <dbReference type="SAM" id="Phobius"/>
    </source>
</evidence>
<name>A0A0M3IW68_ASCLU</name>
<feature type="compositionally biased region" description="Basic and acidic residues" evidence="1">
    <location>
        <begin position="1"/>
        <end position="10"/>
    </location>
</feature>
<reference evidence="4" key="1">
    <citation type="submission" date="2017-02" db="UniProtKB">
        <authorList>
            <consortium name="WormBaseParasite"/>
        </authorList>
    </citation>
    <scope>IDENTIFICATION</scope>
</reference>
<evidence type="ECO:0000313" key="4">
    <source>
        <dbReference type="WBParaSite" id="ALUE_0002299601-mRNA-1"/>
    </source>
</evidence>
<keyword evidence="2" id="KW-0472">Membrane</keyword>
<keyword evidence="3" id="KW-1185">Reference proteome</keyword>
<feature type="region of interest" description="Disordered" evidence="1">
    <location>
        <begin position="1"/>
        <end position="29"/>
    </location>
</feature>
<sequence length="102" mass="11700">MGLNGLDRRTVYGNHSSAESAGENHENGDVRMRVKKNTATFTQNERTKQPESKRTTTIRFRPQSTVSFASIGNRLFLKSLISYIILPTIFFIHKYFLFNTAK</sequence>
<protein>
    <submittedName>
        <fullName evidence="4">Uncharacterized protein</fullName>
    </submittedName>
</protein>
<dbReference type="WBParaSite" id="ALUE_0002299601-mRNA-1">
    <property type="protein sequence ID" value="ALUE_0002299601-mRNA-1"/>
    <property type="gene ID" value="ALUE_0002299601"/>
</dbReference>
<keyword evidence="2" id="KW-0812">Transmembrane</keyword>
<evidence type="ECO:0000313" key="3">
    <source>
        <dbReference type="Proteomes" id="UP000036681"/>
    </source>
</evidence>
<accession>A0A0M3IW68</accession>
<organism evidence="3 4">
    <name type="scientific">Ascaris lumbricoides</name>
    <name type="common">Giant roundworm</name>
    <dbReference type="NCBI Taxonomy" id="6252"/>
    <lineage>
        <taxon>Eukaryota</taxon>
        <taxon>Metazoa</taxon>
        <taxon>Ecdysozoa</taxon>
        <taxon>Nematoda</taxon>
        <taxon>Chromadorea</taxon>
        <taxon>Rhabditida</taxon>
        <taxon>Spirurina</taxon>
        <taxon>Ascaridomorpha</taxon>
        <taxon>Ascaridoidea</taxon>
        <taxon>Ascarididae</taxon>
        <taxon>Ascaris</taxon>
    </lineage>
</organism>
<evidence type="ECO:0000256" key="1">
    <source>
        <dbReference type="SAM" id="MobiDB-lite"/>
    </source>
</evidence>